<dbReference type="InterPro" id="IPR041229">
    <property type="entry name" value="HEPN_Apea"/>
</dbReference>
<sequence>MKQCESQRILAWFHLPEDPDHRIPGVLTWELADGATLELFGGFSPPPDYQPNPTGSGVYTTQMIGDARPGTIYGETPSGTKLSIWDAQRGKYTASGFHHHVQEEFWSASWVCIGDHIASLDEPRFTKAIVVIDDLYYMIDDSRFCPPQWTRIDGVENPGERLDNGTRLLPYVLPVIGGDRAECVSANTHDACYSLNTRATAPWISPATEAMPDLKLEMMTNRQRRGPVITFSVGASTSIRLPNEAAGSALDFVDRMSPIFDLVRLATFETCGVEEVALTTVDGESISLLSRLGEPAAPTEAHDPTSVVFDFADVPLGKCLAKRASLTNGRQAGYAWNVIVGHCGYAPKFTEQYVSQVLAAAEGFHTWCLDNPSAELNARLKALHNSLAPEVQERLDLDVDNWADWAVWARNHVAHGGTRRRNAITDHSQLHAVARTVHLVTYLAVLRQLDVPVAKIKEALLNHPRLSGFVSHCEIVNQIKPPDKPGTE</sequence>
<evidence type="ECO:0000259" key="1">
    <source>
        <dbReference type="Pfam" id="PF18739"/>
    </source>
</evidence>
<name>A0ABP6LHI6_9ACTN</name>
<evidence type="ECO:0000313" key="3">
    <source>
        <dbReference type="EMBL" id="GAA3044984.1"/>
    </source>
</evidence>
<feature type="domain" description="ApeA N-terminal" evidence="2">
    <location>
        <begin position="12"/>
        <end position="144"/>
    </location>
</feature>
<dbReference type="RefSeq" id="WP_344716869.1">
    <property type="nucleotide sequence ID" value="NZ_BAAAVS010000054.1"/>
</dbReference>
<dbReference type="Pfam" id="PF18862">
    <property type="entry name" value="ApeA_NTD1"/>
    <property type="match status" value="1"/>
</dbReference>
<evidence type="ECO:0000313" key="4">
    <source>
        <dbReference type="Proteomes" id="UP001501035"/>
    </source>
</evidence>
<dbReference type="InterPro" id="IPR041223">
    <property type="entry name" value="ApeA_NTD"/>
</dbReference>
<reference evidence="4" key="1">
    <citation type="journal article" date="2019" name="Int. J. Syst. Evol. Microbiol.">
        <title>The Global Catalogue of Microorganisms (GCM) 10K type strain sequencing project: providing services to taxonomists for standard genome sequencing and annotation.</title>
        <authorList>
            <consortium name="The Broad Institute Genomics Platform"/>
            <consortium name="The Broad Institute Genome Sequencing Center for Infectious Disease"/>
            <person name="Wu L."/>
            <person name="Ma J."/>
        </authorList>
    </citation>
    <scope>NUCLEOTIDE SEQUENCE [LARGE SCALE GENOMIC DNA]</scope>
    <source>
        <strain evidence="4">JCM 14234</strain>
    </source>
</reference>
<dbReference type="EMBL" id="BAAAVS010000054">
    <property type="protein sequence ID" value="GAA3044984.1"/>
    <property type="molecule type" value="Genomic_DNA"/>
</dbReference>
<evidence type="ECO:0008006" key="5">
    <source>
        <dbReference type="Google" id="ProtNLM"/>
    </source>
</evidence>
<keyword evidence="4" id="KW-1185">Reference proteome</keyword>
<evidence type="ECO:0000259" key="2">
    <source>
        <dbReference type="Pfam" id="PF18862"/>
    </source>
</evidence>
<protein>
    <recommendedName>
        <fullName evidence="5">ApeA N-terminal domain-containing protein</fullName>
    </recommendedName>
</protein>
<comment type="caution">
    <text evidence="3">The sequence shown here is derived from an EMBL/GenBank/DDBJ whole genome shotgun (WGS) entry which is preliminary data.</text>
</comment>
<organism evidence="3 4">
    <name type="scientific">Gordonia defluvii</name>
    <dbReference type="NCBI Taxonomy" id="283718"/>
    <lineage>
        <taxon>Bacteria</taxon>
        <taxon>Bacillati</taxon>
        <taxon>Actinomycetota</taxon>
        <taxon>Actinomycetes</taxon>
        <taxon>Mycobacteriales</taxon>
        <taxon>Gordoniaceae</taxon>
        <taxon>Gordonia</taxon>
    </lineage>
</organism>
<proteinExistence type="predicted"/>
<gene>
    <name evidence="3" type="ORF">GCM10010528_25330</name>
</gene>
<dbReference type="Pfam" id="PF18739">
    <property type="entry name" value="HEPN_Apea"/>
    <property type="match status" value="1"/>
</dbReference>
<dbReference type="Proteomes" id="UP001501035">
    <property type="component" value="Unassembled WGS sequence"/>
</dbReference>
<feature type="domain" description="Apea-like HEPN" evidence="1">
    <location>
        <begin position="353"/>
        <end position="452"/>
    </location>
</feature>
<accession>A0ABP6LHI6</accession>